<sequence length="136" mass="15213">MKKIKKAILTAFTVLTMGLVLAGCGTEADVVSENLSKSADSFEVQRRVVFFNGITDKYLLTIEGLCALDAGDNKKITVTCKTGEKQYKKHYLGLSDNVSYFIEQTDAKYESAYHYKVLFRPEEILPDIDLQTSKGK</sequence>
<evidence type="ECO:0008006" key="3">
    <source>
        <dbReference type="Google" id="ProtNLM"/>
    </source>
</evidence>
<dbReference type="InterPro" id="IPR058243">
    <property type="entry name" value="Phage_VG64"/>
</dbReference>
<reference evidence="1 2" key="1">
    <citation type="submission" date="2015-06" db="EMBL/GenBank/DDBJ databases">
        <title>Complete genome sequence of Bacillus cereus phage PBC2.</title>
        <authorList>
            <person name="Kong M."/>
            <person name="Ryu S."/>
        </authorList>
    </citation>
    <scope>NUCLEOTIDE SEQUENCE [LARGE SCALE GENOMIC DNA]</scope>
</reference>
<keyword evidence="2" id="KW-1185">Reference proteome</keyword>
<dbReference type="Pfam" id="PF25682">
    <property type="entry name" value="Phage_VG64"/>
    <property type="match status" value="1"/>
</dbReference>
<evidence type="ECO:0000313" key="2">
    <source>
        <dbReference type="Proteomes" id="UP000223102"/>
    </source>
</evidence>
<evidence type="ECO:0000313" key="1">
    <source>
        <dbReference type="EMBL" id="AKQ08375.1"/>
    </source>
</evidence>
<dbReference type="Proteomes" id="UP000223102">
    <property type="component" value="Segment"/>
</dbReference>
<dbReference type="PROSITE" id="PS51257">
    <property type="entry name" value="PROKAR_LIPOPROTEIN"/>
    <property type="match status" value="1"/>
</dbReference>
<name>A0A218KBV1_9CAUD</name>
<organism evidence="1 2">
    <name type="scientific">Bacillus phage PBC2</name>
    <dbReference type="NCBI Taxonomy" id="1675029"/>
    <lineage>
        <taxon>Viruses</taxon>
        <taxon>Duplodnaviria</taxon>
        <taxon>Heunggongvirae</taxon>
        <taxon>Uroviricota</taxon>
        <taxon>Caudoviricetes</taxon>
        <taxon>Andregratiavirinae</taxon>
        <taxon>Haetaevirus</taxon>
        <taxon>Haetaevirus PBC2</taxon>
    </lineage>
</organism>
<accession>A0A218KBV1</accession>
<proteinExistence type="predicted"/>
<protein>
    <recommendedName>
        <fullName evidence="3">Lipoprotein</fullName>
    </recommendedName>
</protein>
<gene>
    <name evidence="1" type="ORF">PBC2_060</name>
</gene>
<dbReference type="EMBL" id="KT070867">
    <property type="protein sequence ID" value="AKQ08375.1"/>
    <property type="molecule type" value="Genomic_DNA"/>
</dbReference>